<evidence type="ECO:0000313" key="4">
    <source>
        <dbReference type="Proteomes" id="UP000636800"/>
    </source>
</evidence>
<dbReference type="Pfam" id="PF02704">
    <property type="entry name" value="GASA"/>
    <property type="match status" value="1"/>
</dbReference>
<dbReference type="AlphaFoldDB" id="A0A835V9H8"/>
<feature type="signal peptide" evidence="2">
    <location>
        <begin position="1"/>
        <end position="22"/>
    </location>
</feature>
<comment type="caution">
    <text evidence="3">The sequence shown here is derived from an EMBL/GenBank/DDBJ whole genome shotgun (WGS) entry which is preliminary data.</text>
</comment>
<accession>A0A835V9H8</accession>
<comment type="similarity">
    <text evidence="1">Belongs to the GASA family.</text>
</comment>
<gene>
    <name evidence="3" type="ORF">HPP92_006847</name>
</gene>
<protein>
    <submittedName>
        <fullName evidence="3">Uncharacterized protein</fullName>
    </submittedName>
</protein>
<dbReference type="PANTHER" id="PTHR23201">
    <property type="entry name" value="EXTENSIN, PROLINE-RICH PROTEIN"/>
    <property type="match status" value="1"/>
</dbReference>
<evidence type="ECO:0000256" key="2">
    <source>
        <dbReference type="SAM" id="SignalP"/>
    </source>
</evidence>
<keyword evidence="4" id="KW-1185">Reference proteome</keyword>
<keyword evidence="2" id="KW-0732">Signal</keyword>
<evidence type="ECO:0000256" key="1">
    <source>
        <dbReference type="ARBA" id="ARBA00010582"/>
    </source>
</evidence>
<feature type="chain" id="PRO_5032936609" evidence="2">
    <location>
        <begin position="23"/>
        <end position="92"/>
    </location>
</feature>
<sequence>MDSTKLFLGVLLLLLLQIEVLTEELVLPSEEIDCKSSCARRCSEAGNHKRCMRACQSCCARCHCVPPGTYGHKEECPCYANMKTKGGRPKCP</sequence>
<reference evidence="3 4" key="1">
    <citation type="journal article" date="2020" name="Nat. Food">
        <title>A phased Vanilla planifolia genome enables genetic improvement of flavour and production.</title>
        <authorList>
            <person name="Hasing T."/>
            <person name="Tang H."/>
            <person name="Brym M."/>
            <person name="Khazi F."/>
            <person name="Huang T."/>
            <person name="Chambers A.H."/>
        </authorList>
    </citation>
    <scope>NUCLEOTIDE SEQUENCE [LARGE SCALE GENOMIC DNA]</scope>
    <source>
        <tissue evidence="3">Leaf</tissue>
    </source>
</reference>
<proteinExistence type="inferred from homology"/>
<dbReference type="InterPro" id="IPR003854">
    <property type="entry name" value="GASA"/>
</dbReference>
<name>A0A835V9H8_VANPL</name>
<evidence type="ECO:0000313" key="3">
    <source>
        <dbReference type="EMBL" id="KAG0488036.1"/>
    </source>
</evidence>
<dbReference type="Proteomes" id="UP000636800">
    <property type="component" value="Chromosome 3"/>
</dbReference>
<dbReference type="EMBL" id="JADCNL010000003">
    <property type="protein sequence ID" value="KAG0488036.1"/>
    <property type="molecule type" value="Genomic_DNA"/>
</dbReference>
<organism evidence="3 4">
    <name type="scientific">Vanilla planifolia</name>
    <name type="common">Vanilla</name>
    <dbReference type="NCBI Taxonomy" id="51239"/>
    <lineage>
        <taxon>Eukaryota</taxon>
        <taxon>Viridiplantae</taxon>
        <taxon>Streptophyta</taxon>
        <taxon>Embryophyta</taxon>
        <taxon>Tracheophyta</taxon>
        <taxon>Spermatophyta</taxon>
        <taxon>Magnoliopsida</taxon>
        <taxon>Liliopsida</taxon>
        <taxon>Asparagales</taxon>
        <taxon>Orchidaceae</taxon>
        <taxon>Vanilloideae</taxon>
        <taxon>Vanilleae</taxon>
        <taxon>Vanilla</taxon>
    </lineage>
</organism>